<accession>A0A4U0QBT1</accession>
<comment type="similarity">
    <text evidence="3">Belongs to the acetyltransferase family. RimI subfamily.</text>
</comment>
<evidence type="ECO:0000313" key="5">
    <source>
        <dbReference type="EMBL" id="TJZ78843.1"/>
    </source>
</evidence>
<dbReference type="Gene3D" id="3.40.630.30">
    <property type="match status" value="1"/>
</dbReference>
<dbReference type="InterPro" id="IPR006464">
    <property type="entry name" value="AcTrfase_RimI/Ard1"/>
</dbReference>
<dbReference type="GO" id="GO:0008999">
    <property type="term" value="F:protein-N-terminal-alanine acetyltransferase activity"/>
    <property type="evidence" value="ECO:0007669"/>
    <property type="project" value="UniProtKB-EC"/>
</dbReference>
<dbReference type="AlphaFoldDB" id="A0A4U0QBT1"/>
<comment type="caution">
    <text evidence="5">The sequence shown here is derived from an EMBL/GenBank/DDBJ whole genome shotgun (WGS) entry which is preliminary data.</text>
</comment>
<proteinExistence type="inferred from homology"/>
<dbReference type="InterPro" id="IPR000182">
    <property type="entry name" value="GNAT_dom"/>
</dbReference>
<dbReference type="PANTHER" id="PTHR43877">
    <property type="entry name" value="AMINOALKYLPHOSPHONATE N-ACETYLTRANSFERASE-RELATED-RELATED"/>
    <property type="match status" value="1"/>
</dbReference>
<dbReference type="SUPFAM" id="SSF55729">
    <property type="entry name" value="Acyl-CoA N-acyltransferases (Nat)"/>
    <property type="match status" value="1"/>
</dbReference>
<dbReference type="Pfam" id="PF00583">
    <property type="entry name" value="Acetyltransf_1"/>
    <property type="match status" value="1"/>
</dbReference>
<dbReference type="InterPro" id="IPR016181">
    <property type="entry name" value="Acyl_CoA_acyltransferase"/>
</dbReference>
<reference evidence="5 6" key="1">
    <citation type="submission" date="2019-04" db="EMBL/GenBank/DDBJ databases">
        <title>Chitiniphilus eburnea sp. nov., a novel chitinolytic bacterium isolated from aquaculture sludge.</title>
        <authorList>
            <person name="Sheng M."/>
        </authorList>
    </citation>
    <scope>NUCLEOTIDE SEQUENCE [LARGE SCALE GENOMIC DNA]</scope>
    <source>
        <strain evidence="5 6">HX-2-15</strain>
    </source>
</reference>
<keyword evidence="1 5" id="KW-0808">Transferase</keyword>
<comment type="function">
    <text evidence="3">Acetylates the N-terminal alanine of ribosomal protein bS18.</text>
</comment>
<dbReference type="InterPro" id="IPR050832">
    <property type="entry name" value="Bact_Acetyltransf"/>
</dbReference>
<name>A0A4U0QBT1_9NEIS</name>
<dbReference type="OrthoDB" id="9796919at2"/>
<evidence type="ECO:0000313" key="6">
    <source>
        <dbReference type="Proteomes" id="UP000310016"/>
    </source>
</evidence>
<evidence type="ECO:0000256" key="2">
    <source>
        <dbReference type="ARBA" id="ARBA00023315"/>
    </source>
</evidence>
<dbReference type="NCBIfam" id="TIGR01575">
    <property type="entry name" value="rimI"/>
    <property type="match status" value="1"/>
</dbReference>
<comment type="catalytic activity">
    <reaction evidence="3">
        <text>N-terminal L-alanyl-[ribosomal protein bS18] + acetyl-CoA = N-terminal N(alpha)-acetyl-L-alanyl-[ribosomal protein bS18] + CoA + H(+)</text>
        <dbReference type="Rhea" id="RHEA:43756"/>
        <dbReference type="Rhea" id="RHEA-COMP:10676"/>
        <dbReference type="Rhea" id="RHEA-COMP:10677"/>
        <dbReference type="ChEBI" id="CHEBI:15378"/>
        <dbReference type="ChEBI" id="CHEBI:57287"/>
        <dbReference type="ChEBI" id="CHEBI:57288"/>
        <dbReference type="ChEBI" id="CHEBI:64718"/>
        <dbReference type="ChEBI" id="CHEBI:83683"/>
        <dbReference type="EC" id="2.3.1.266"/>
    </reaction>
</comment>
<dbReference type="RefSeq" id="WP_136771358.1">
    <property type="nucleotide sequence ID" value="NZ_CP156074.1"/>
</dbReference>
<keyword evidence="3" id="KW-0963">Cytoplasm</keyword>
<dbReference type="GO" id="GO:0005737">
    <property type="term" value="C:cytoplasm"/>
    <property type="evidence" value="ECO:0007669"/>
    <property type="project" value="UniProtKB-SubCell"/>
</dbReference>
<gene>
    <name evidence="5" type="primary">rimI</name>
    <name evidence="5" type="ORF">FAZ21_00725</name>
</gene>
<sequence length="149" mass="16368">MTLRPLTTADLPALLALDTATNSHPWHPDNWRDSLTSHLCLGLWEDDTLRGFAVASRVLDEAELLAIAIDPACQRQGRGRQLLQALQQRLIDAGATTLFLEVRAGNRPAQALYDALGGMETGIRARYYPLPGGGREDARLYAFTLMAPQ</sequence>
<evidence type="ECO:0000256" key="3">
    <source>
        <dbReference type="RuleBase" id="RU363094"/>
    </source>
</evidence>
<protein>
    <recommendedName>
        <fullName evidence="3">[Ribosomal protein bS18]-alanine N-acetyltransferase</fullName>
        <ecNumber evidence="3">2.3.1.266</ecNumber>
    </recommendedName>
</protein>
<dbReference type="EC" id="2.3.1.266" evidence="3"/>
<keyword evidence="6" id="KW-1185">Reference proteome</keyword>
<dbReference type="PROSITE" id="PS51186">
    <property type="entry name" value="GNAT"/>
    <property type="match status" value="1"/>
</dbReference>
<dbReference type="EMBL" id="SUMF01000001">
    <property type="protein sequence ID" value="TJZ78843.1"/>
    <property type="molecule type" value="Genomic_DNA"/>
</dbReference>
<evidence type="ECO:0000256" key="1">
    <source>
        <dbReference type="ARBA" id="ARBA00022679"/>
    </source>
</evidence>
<comment type="subcellular location">
    <subcellularLocation>
        <location evidence="3">Cytoplasm</location>
    </subcellularLocation>
</comment>
<dbReference type="Proteomes" id="UP000310016">
    <property type="component" value="Unassembled WGS sequence"/>
</dbReference>
<keyword evidence="2" id="KW-0012">Acyltransferase</keyword>
<evidence type="ECO:0000259" key="4">
    <source>
        <dbReference type="PROSITE" id="PS51186"/>
    </source>
</evidence>
<organism evidence="5 6">
    <name type="scientific">Chitiniphilus eburneus</name>
    <dbReference type="NCBI Taxonomy" id="2571148"/>
    <lineage>
        <taxon>Bacteria</taxon>
        <taxon>Pseudomonadati</taxon>
        <taxon>Pseudomonadota</taxon>
        <taxon>Betaproteobacteria</taxon>
        <taxon>Neisseriales</taxon>
        <taxon>Chitinibacteraceae</taxon>
        <taxon>Chitiniphilus</taxon>
    </lineage>
</organism>
<feature type="domain" description="N-acetyltransferase" evidence="4">
    <location>
        <begin position="1"/>
        <end position="146"/>
    </location>
</feature>